<dbReference type="SUPFAM" id="SSF50630">
    <property type="entry name" value="Acid proteases"/>
    <property type="match status" value="1"/>
</dbReference>
<dbReference type="SUPFAM" id="SSF57756">
    <property type="entry name" value="Retrovirus zinc finger-like domains"/>
    <property type="match status" value="1"/>
</dbReference>
<dbReference type="CDD" id="cd00303">
    <property type="entry name" value="retropepsin_like"/>
    <property type="match status" value="1"/>
</dbReference>
<evidence type="ECO:0000313" key="5">
    <source>
        <dbReference type="Proteomes" id="UP001151760"/>
    </source>
</evidence>
<dbReference type="Proteomes" id="UP001151760">
    <property type="component" value="Unassembled WGS sequence"/>
</dbReference>
<dbReference type="InterPro" id="IPR032567">
    <property type="entry name" value="RTL1-rel"/>
</dbReference>
<reference evidence="4" key="2">
    <citation type="submission" date="2022-01" db="EMBL/GenBank/DDBJ databases">
        <authorList>
            <person name="Yamashiro T."/>
            <person name="Shiraishi A."/>
            <person name="Satake H."/>
            <person name="Nakayama K."/>
        </authorList>
    </citation>
    <scope>NUCLEOTIDE SEQUENCE</scope>
</reference>
<keyword evidence="4" id="KW-0695">RNA-directed DNA polymerase</keyword>
<dbReference type="InterPro" id="IPR036875">
    <property type="entry name" value="Znf_CCHC_sf"/>
</dbReference>
<gene>
    <name evidence="4" type="ORF">Tco_0800658</name>
</gene>
<dbReference type="GO" id="GO:0003964">
    <property type="term" value="F:RNA-directed DNA polymerase activity"/>
    <property type="evidence" value="ECO:0007669"/>
    <property type="project" value="UniProtKB-KW"/>
</dbReference>
<dbReference type="Gene3D" id="4.10.60.10">
    <property type="entry name" value="Zinc finger, CCHC-type"/>
    <property type="match status" value="1"/>
</dbReference>
<name>A0ABQ4ZTR1_9ASTR</name>
<keyword evidence="4" id="KW-0548">Nucleotidyltransferase</keyword>
<dbReference type="Gene3D" id="2.40.70.10">
    <property type="entry name" value="Acid Proteases"/>
    <property type="match status" value="1"/>
</dbReference>
<dbReference type="PROSITE" id="PS50158">
    <property type="entry name" value="ZF_CCHC"/>
    <property type="match status" value="1"/>
</dbReference>
<dbReference type="InterPro" id="IPR021109">
    <property type="entry name" value="Peptidase_aspartic_dom_sf"/>
</dbReference>
<comment type="caution">
    <text evidence="4">The sequence shown here is derived from an EMBL/GenBank/DDBJ whole genome shotgun (WGS) entry which is preliminary data.</text>
</comment>
<dbReference type="Pfam" id="PF08284">
    <property type="entry name" value="RVP_2"/>
    <property type="match status" value="1"/>
</dbReference>
<dbReference type="PANTHER" id="PTHR15503:SF45">
    <property type="entry name" value="RNA-DIRECTED DNA POLYMERASE HOMOLOG"/>
    <property type="match status" value="1"/>
</dbReference>
<keyword evidence="5" id="KW-1185">Reference proteome</keyword>
<evidence type="ECO:0000256" key="1">
    <source>
        <dbReference type="PROSITE-ProRule" id="PRU00047"/>
    </source>
</evidence>
<keyword evidence="1" id="KW-0479">Metal-binding</keyword>
<dbReference type="InterPro" id="IPR001969">
    <property type="entry name" value="Aspartic_peptidase_AS"/>
</dbReference>
<feature type="domain" description="CCHC-type" evidence="3">
    <location>
        <begin position="137"/>
        <end position="152"/>
    </location>
</feature>
<organism evidence="4 5">
    <name type="scientific">Tanacetum coccineum</name>
    <dbReference type="NCBI Taxonomy" id="301880"/>
    <lineage>
        <taxon>Eukaryota</taxon>
        <taxon>Viridiplantae</taxon>
        <taxon>Streptophyta</taxon>
        <taxon>Embryophyta</taxon>
        <taxon>Tracheophyta</taxon>
        <taxon>Spermatophyta</taxon>
        <taxon>Magnoliopsida</taxon>
        <taxon>eudicotyledons</taxon>
        <taxon>Gunneridae</taxon>
        <taxon>Pentapetalae</taxon>
        <taxon>asterids</taxon>
        <taxon>campanulids</taxon>
        <taxon>Asterales</taxon>
        <taxon>Asteraceae</taxon>
        <taxon>Asteroideae</taxon>
        <taxon>Anthemideae</taxon>
        <taxon>Anthemidinae</taxon>
        <taxon>Tanacetum</taxon>
    </lineage>
</organism>
<dbReference type="PROSITE" id="PS00141">
    <property type="entry name" value="ASP_PROTEASE"/>
    <property type="match status" value="1"/>
</dbReference>
<feature type="region of interest" description="Disordered" evidence="2">
    <location>
        <begin position="49"/>
        <end position="70"/>
    </location>
</feature>
<feature type="compositionally biased region" description="Polar residues" evidence="2">
    <location>
        <begin position="49"/>
        <end position="58"/>
    </location>
</feature>
<dbReference type="EMBL" id="BQNB010011675">
    <property type="protein sequence ID" value="GJS93690.1"/>
    <property type="molecule type" value="Genomic_DNA"/>
</dbReference>
<sequence>MAGSNINGYTARFPELARLVPHMVTPENQRVDRYIWGLAPEIKARVTLSKRTTIQSVSKESRKDDRNKRQRTARNFALTAPEQGQVQRQYAGQHPKCAKCNFHHSGNCPVCGRCNQVGHFTRYCTGRATNERPRPTCFECGDPNHFRRNCPRMNRATTSGGNRPNPVLAIKGNPNQGNNRNRAQGRAFALGVAEAPQDPNVVTGTFSLNDHFATVLFDSGADYSFISTNFLPLINMKPSVISPGYEIEIASGLKVVTNMIVRGCRLELEGHTFIIDLIPFGHGSFDVIVGMDWLSKLRAKIVCFEKIVQIPLSNGENLEVRGEHLEGNLKQLKSIKIDGQKLEDILVVRNFPGVFPEDLSGSPPPRELEFHIDLIPRDMPVAKSPYRLAPTEMQELSNQLKEL</sequence>
<reference evidence="4" key="1">
    <citation type="journal article" date="2022" name="Int. J. Mol. Sci.">
        <title>Draft Genome of Tanacetum Coccineum: Genomic Comparison of Closely Related Tanacetum-Family Plants.</title>
        <authorList>
            <person name="Yamashiro T."/>
            <person name="Shiraishi A."/>
            <person name="Nakayama K."/>
            <person name="Satake H."/>
        </authorList>
    </citation>
    <scope>NUCLEOTIDE SEQUENCE</scope>
</reference>
<keyword evidence="1" id="KW-0863">Zinc-finger</keyword>
<evidence type="ECO:0000313" key="4">
    <source>
        <dbReference type="EMBL" id="GJS93690.1"/>
    </source>
</evidence>
<dbReference type="PANTHER" id="PTHR15503">
    <property type="entry name" value="LDOC1 RELATED"/>
    <property type="match status" value="1"/>
</dbReference>
<accession>A0ABQ4ZTR1</accession>
<keyword evidence="4" id="KW-0808">Transferase</keyword>
<proteinExistence type="predicted"/>
<dbReference type="InterPro" id="IPR001878">
    <property type="entry name" value="Znf_CCHC"/>
</dbReference>
<protein>
    <submittedName>
        <fullName evidence="4">Reverse transcriptase domain-containing protein</fullName>
    </submittedName>
</protein>
<evidence type="ECO:0000256" key="2">
    <source>
        <dbReference type="SAM" id="MobiDB-lite"/>
    </source>
</evidence>
<dbReference type="SMART" id="SM00343">
    <property type="entry name" value="ZnF_C2HC"/>
    <property type="match status" value="2"/>
</dbReference>
<keyword evidence="1" id="KW-0862">Zinc</keyword>
<evidence type="ECO:0000259" key="3">
    <source>
        <dbReference type="PROSITE" id="PS50158"/>
    </source>
</evidence>